<feature type="domain" description="SLBB" evidence="16">
    <location>
        <begin position="160"/>
        <end position="238"/>
    </location>
</feature>
<sequence length="269" mass="29076">MRDDIRRRAEVLNNDRRGSVIVAMGSRRRRVLATSCILLALGGCSESVSSFNDQTGSLVRERAYADAPAAQSKIPMSNASESDYKIQPLDVLEITVFQVQELNGTRQVSRTGYVSMPLIGDVQAKGKSVKELETAIAARLGANYLHSPDVHVSVKEYLSQRFTIEGAVGAPGVYSITGRITLLQAVAQARGLTRVADQEVAVFRTVDNARVANRYDLSAIRSGEREDPVLVAGDVVVVGESAVRSTWTEFKDLFGVGLQGAGFAARFAL</sequence>
<keyword evidence="10" id="KW-0626">Porin</keyword>
<keyword evidence="13" id="KW-0998">Cell outer membrane</keyword>
<evidence type="ECO:0000256" key="6">
    <source>
        <dbReference type="ARBA" id="ARBA00022692"/>
    </source>
</evidence>
<evidence type="ECO:0000256" key="13">
    <source>
        <dbReference type="ARBA" id="ARBA00023237"/>
    </source>
</evidence>
<keyword evidence="7" id="KW-0732">Signal</keyword>
<keyword evidence="6" id="KW-0812">Transmembrane</keyword>
<keyword evidence="8" id="KW-0625">Polysaccharide transport</keyword>
<accession>A0A549T1W2</accession>
<evidence type="ECO:0000256" key="11">
    <source>
        <dbReference type="ARBA" id="ARBA00023136"/>
    </source>
</evidence>
<dbReference type="EMBL" id="VJMF01000025">
    <property type="protein sequence ID" value="TRL35856.1"/>
    <property type="molecule type" value="Genomic_DNA"/>
</dbReference>
<dbReference type="GO" id="GO:0009279">
    <property type="term" value="C:cell outer membrane"/>
    <property type="evidence" value="ECO:0007669"/>
    <property type="project" value="UniProtKB-SubCell"/>
</dbReference>
<evidence type="ECO:0000256" key="1">
    <source>
        <dbReference type="ARBA" id="ARBA00004571"/>
    </source>
</evidence>
<dbReference type="RefSeq" id="WP_142862339.1">
    <property type="nucleotide sequence ID" value="NZ_VJMF01000025.1"/>
</dbReference>
<keyword evidence="11" id="KW-0472">Membrane</keyword>
<keyword evidence="12" id="KW-0564">Palmitate</keyword>
<evidence type="ECO:0000256" key="5">
    <source>
        <dbReference type="ARBA" id="ARBA00022597"/>
    </source>
</evidence>
<dbReference type="InterPro" id="IPR049712">
    <property type="entry name" value="Poly_export"/>
</dbReference>
<keyword evidence="4" id="KW-1134">Transmembrane beta strand</keyword>
<gene>
    <name evidence="17" type="ORF">FM996_06450</name>
</gene>
<dbReference type="GO" id="GO:0015288">
    <property type="term" value="F:porin activity"/>
    <property type="evidence" value="ECO:0007669"/>
    <property type="project" value="UniProtKB-KW"/>
</dbReference>
<dbReference type="GO" id="GO:0006811">
    <property type="term" value="P:monoatomic ion transport"/>
    <property type="evidence" value="ECO:0007669"/>
    <property type="project" value="UniProtKB-KW"/>
</dbReference>
<comment type="similarity">
    <text evidence="2">Belongs to the BexD/CtrA/VexA family.</text>
</comment>
<reference evidence="17 18" key="1">
    <citation type="submission" date="2019-07" db="EMBL/GenBank/DDBJ databases">
        <title>Ln-dependent methylotrophs.</title>
        <authorList>
            <person name="Tani A."/>
        </authorList>
    </citation>
    <scope>NUCLEOTIDE SEQUENCE [LARGE SCALE GENOMIC DNA]</scope>
    <source>
        <strain evidence="17 18">SM89A</strain>
    </source>
</reference>
<evidence type="ECO:0000256" key="10">
    <source>
        <dbReference type="ARBA" id="ARBA00023114"/>
    </source>
</evidence>
<dbReference type="PANTHER" id="PTHR33619:SF3">
    <property type="entry name" value="POLYSACCHARIDE EXPORT PROTEIN GFCE-RELATED"/>
    <property type="match status" value="1"/>
</dbReference>
<proteinExistence type="inferred from homology"/>
<feature type="domain" description="Polysaccharide export protein N-terminal" evidence="15">
    <location>
        <begin position="79"/>
        <end position="155"/>
    </location>
</feature>
<comment type="caution">
    <text evidence="17">The sequence shown here is derived from an EMBL/GenBank/DDBJ whole genome shotgun (WGS) entry which is preliminary data.</text>
</comment>
<evidence type="ECO:0000259" key="15">
    <source>
        <dbReference type="Pfam" id="PF02563"/>
    </source>
</evidence>
<dbReference type="Gene3D" id="3.30.1950.10">
    <property type="entry name" value="wza like domain"/>
    <property type="match status" value="1"/>
</dbReference>
<dbReference type="InterPro" id="IPR054765">
    <property type="entry name" value="SLBB_dom"/>
</dbReference>
<keyword evidence="14" id="KW-0449">Lipoprotein</keyword>
<keyword evidence="3" id="KW-0813">Transport</keyword>
<keyword evidence="5" id="KW-0762">Sugar transport</keyword>
<evidence type="ECO:0000313" key="18">
    <source>
        <dbReference type="Proteomes" id="UP000316781"/>
    </source>
</evidence>
<evidence type="ECO:0000256" key="9">
    <source>
        <dbReference type="ARBA" id="ARBA00023065"/>
    </source>
</evidence>
<dbReference type="Pfam" id="PF02563">
    <property type="entry name" value="Poly_export"/>
    <property type="match status" value="1"/>
</dbReference>
<dbReference type="Pfam" id="PF22461">
    <property type="entry name" value="SLBB_2"/>
    <property type="match status" value="1"/>
</dbReference>
<organism evidence="17 18">
    <name type="scientific">Methylosinus sporium</name>
    <dbReference type="NCBI Taxonomy" id="428"/>
    <lineage>
        <taxon>Bacteria</taxon>
        <taxon>Pseudomonadati</taxon>
        <taxon>Pseudomonadota</taxon>
        <taxon>Alphaproteobacteria</taxon>
        <taxon>Hyphomicrobiales</taxon>
        <taxon>Methylocystaceae</taxon>
        <taxon>Methylosinus</taxon>
    </lineage>
</organism>
<evidence type="ECO:0000256" key="7">
    <source>
        <dbReference type="ARBA" id="ARBA00022729"/>
    </source>
</evidence>
<dbReference type="GO" id="GO:0015159">
    <property type="term" value="F:polysaccharide transmembrane transporter activity"/>
    <property type="evidence" value="ECO:0007669"/>
    <property type="project" value="InterPro"/>
</dbReference>
<evidence type="ECO:0000256" key="14">
    <source>
        <dbReference type="ARBA" id="ARBA00023288"/>
    </source>
</evidence>
<evidence type="ECO:0000259" key="16">
    <source>
        <dbReference type="Pfam" id="PF22461"/>
    </source>
</evidence>
<dbReference type="PANTHER" id="PTHR33619">
    <property type="entry name" value="POLYSACCHARIDE EXPORT PROTEIN GFCE-RELATED"/>
    <property type="match status" value="1"/>
</dbReference>
<evidence type="ECO:0000256" key="2">
    <source>
        <dbReference type="ARBA" id="ARBA00009450"/>
    </source>
</evidence>
<keyword evidence="9" id="KW-0406">Ion transport</keyword>
<protein>
    <submittedName>
        <fullName evidence="17">Polysaccharide export protein</fullName>
    </submittedName>
</protein>
<evidence type="ECO:0000256" key="3">
    <source>
        <dbReference type="ARBA" id="ARBA00022448"/>
    </source>
</evidence>
<dbReference type="InterPro" id="IPR003715">
    <property type="entry name" value="Poly_export_N"/>
</dbReference>
<dbReference type="AlphaFoldDB" id="A0A549T1W2"/>
<evidence type="ECO:0000256" key="12">
    <source>
        <dbReference type="ARBA" id="ARBA00023139"/>
    </source>
</evidence>
<dbReference type="GO" id="GO:0046930">
    <property type="term" value="C:pore complex"/>
    <property type="evidence" value="ECO:0007669"/>
    <property type="project" value="UniProtKB-KW"/>
</dbReference>
<dbReference type="Proteomes" id="UP000316781">
    <property type="component" value="Unassembled WGS sequence"/>
</dbReference>
<evidence type="ECO:0000256" key="4">
    <source>
        <dbReference type="ARBA" id="ARBA00022452"/>
    </source>
</evidence>
<comment type="subcellular location">
    <subcellularLocation>
        <location evidence="1">Cell outer membrane</location>
        <topology evidence="1">Multi-pass membrane protein</topology>
    </subcellularLocation>
</comment>
<evidence type="ECO:0000313" key="17">
    <source>
        <dbReference type="EMBL" id="TRL35856.1"/>
    </source>
</evidence>
<dbReference type="Gene3D" id="3.10.560.10">
    <property type="entry name" value="Outer membrane lipoprotein wza domain like"/>
    <property type="match status" value="1"/>
</dbReference>
<evidence type="ECO:0000256" key="8">
    <source>
        <dbReference type="ARBA" id="ARBA00023047"/>
    </source>
</evidence>
<name>A0A549T1W2_METSR</name>